<comment type="similarity">
    <text evidence="2">Belongs to the DoxX family.</text>
</comment>
<evidence type="ECO:0008006" key="10">
    <source>
        <dbReference type="Google" id="ProtNLM"/>
    </source>
</evidence>
<feature type="transmembrane region" description="Helical" evidence="7">
    <location>
        <begin position="56"/>
        <end position="76"/>
    </location>
</feature>
<evidence type="ECO:0000256" key="2">
    <source>
        <dbReference type="ARBA" id="ARBA00006679"/>
    </source>
</evidence>
<dbReference type="STRING" id="327939.BIW53_20065"/>
<keyword evidence="3" id="KW-1003">Cell membrane</keyword>
<feature type="transmembrane region" description="Helical" evidence="7">
    <location>
        <begin position="112"/>
        <end position="131"/>
    </location>
</feature>
<dbReference type="PANTHER" id="PTHR33452:SF1">
    <property type="entry name" value="INNER MEMBRANE PROTEIN YPHA-RELATED"/>
    <property type="match status" value="1"/>
</dbReference>
<comment type="caution">
    <text evidence="8">The sequence shown here is derived from an EMBL/GenBank/DDBJ whole genome shotgun (WGS) entry which is preliminary data.</text>
</comment>
<evidence type="ECO:0000256" key="5">
    <source>
        <dbReference type="ARBA" id="ARBA00022989"/>
    </source>
</evidence>
<evidence type="ECO:0000256" key="3">
    <source>
        <dbReference type="ARBA" id="ARBA00022475"/>
    </source>
</evidence>
<dbReference type="PANTHER" id="PTHR33452">
    <property type="entry name" value="OXIDOREDUCTASE CATD-RELATED"/>
    <property type="match status" value="1"/>
</dbReference>
<dbReference type="AlphaFoldDB" id="A0A1S1N2V5"/>
<dbReference type="OrthoDB" id="9792760at2"/>
<keyword evidence="4 7" id="KW-0812">Transmembrane</keyword>
<comment type="subcellular location">
    <subcellularLocation>
        <location evidence="1">Cell membrane</location>
        <topology evidence="1">Multi-pass membrane protein</topology>
    </subcellularLocation>
</comment>
<evidence type="ECO:0000256" key="7">
    <source>
        <dbReference type="SAM" id="Phobius"/>
    </source>
</evidence>
<feature type="transmembrane region" description="Helical" evidence="7">
    <location>
        <begin position="12"/>
        <end position="35"/>
    </location>
</feature>
<dbReference type="RefSeq" id="WP_070993789.1">
    <property type="nucleotide sequence ID" value="NZ_CBCSHD010000006.1"/>
</dbReference>
<dbReference type="Proteomes" id="UP000180253">
    <property type="component" value="Unassembled WGS sequence"/>
</dbReference>
<evidence type="ECO:0000256" key="6">
    <source>
        <dbReference type="ARBA" id="ARBA00023136"/>
    </source>
</evidence>
<name>A0A1S1N2V5_9GAMM</name>
<dbReference type="Pfam" id="PF07681">
    <property type="entry name" value="DoxX"/>
    <property type="match status" value="1"/>
</dbReference>
<evidence type="ECO:0000313" key="8">
    <source>
        <dbReference type="EMBL" id="OHU93635.1"/>
    </source>
</evidence>
<proteinExistence type="inferred from homology"/>
<keyword evidence="6 7" id="KW-0472">Membrane</keyword>
<evidence type="ECO:0000256" key="1">
    <source>
        <dbReference type="ARBA" id="ARBA00004651"/>
    </source>
</evidence>
<reference evidence="8 9" key="1">
    <citation type="submission" date="2016-10" db="EMBL/GenBank/DDBJ databases">
        <title>Pseudoalteromonas amylolytica sp. nov., isolated from the surface seawater.</title>
        <authorList>
            <person name="Wu Y.-H."/>
            <person name="Cheng H."/>
            <person name="Jin X.-B."/>
            <person name="Wang C.-S."/>
            <person name="Xu X.-W."/>
        </authorList>
    </citation>
    <scope>NUCLEOTIDE SEQUENCE [LARGE SCALE GENOMIC DNA]</scope>
    <source>
        <strain evidence="8 9">JCM 12483</strain>
    </source>
</reference>
<gene>
    <name evidence="8" type="ORF">BIW53_20065</name>
</gene>
<organism evidence="8 9">
    <name type="scientific">Pseudoalteromonas byunsanensis</name>
    <dbReference type="NCBI Taxonomy" id="327939"/>
    <lineage>
        <taxon>Bacteria</taxon>
        <taxon>Pseudomonadati</taxon>
        <taxon>Pseudomonadota</taxon>
        <taxon>Gammaproteobacteria</taxon>
        <taxon>Alteromonadales</taxon>
        <taxon>Pseudoalteromonadaceae</taxon>
        <taxon>Pseudoalteromonas</taxon>
    </lineage>
</organism>
<dbReference type="InterPro" id="IPR051907">
    <property type="entry name" value="DoxX-like_oxidoreductase"/>
</dbReference>
<dbReference type="EMBL" id="MNAN01000037">
    <property type="protein sequence ID" value="OHU93635.1"/>
    <property type="molecule type" value="Genomic_DNA"/>
</dbReference>
<evidence type="ECO:0000256" key="4">
    <source>
        <dbReference type="ARBA" id="ARBA00022692"/>
    </source>
</evidence>
<evidence type="ECO:0000313" key="9">
    <source>
        <dbReference type="Proteomes" id="UP000180253"/>
    </source>
</evidence>
<accession>A0A1S1N2V5</accession>
<feature type="transmembrane region" description="Helical" evidence="7">
    <location>
        <begin position="82"/>
        <end position="100"/>
    </location>
</feature>
<dbReference type="GO" id="GO:0005886">
    <property type="term" value="C:plasma membrane"/>
    <property type="evidence" value="ECO:0007669"/>
    <property type="project" value="UniProtKB-SubCell"/>
</dbReference>
<protein>
    <recommendedName>
        <fullName evidence="10">DoxX family protein</fullName>
    </recommendedName>
</protein>
<dbReference type="InterPro" id="IPR032808">
    <property type="entry name" value="DoxX"/>
</dbReference>
<keyword evidence="9" id="KW-1185">Reference proteome</keyword>
<sequence>MNMINPLTNNTLFANVSVLLARFGLSAIFIMAGLNKIQQYDGSAQYMASVGLPGELLPLVIALEVIGGLFILIGLLNQITALALALFCVVSAILFHANFADQMQFIMFFKNIAMAGGFLVLAAHGAGQWSVDQVITNKSNN</sequence>
<keyword evidence="5 7" id="KW-1133">Transmembrane helix</keyword>